<dbReference type="RefSeq" id="WP_378594055.1">
    <property type="nucleotide sequence ID" value="NZ_JBHSKD010000033.1"/>
</dbReference>
<evidence type="ECO:0000256" key="1">
    <source>
        <dbReference type="SAM" id="Phobius"/>
    </source>
</evidence>
<evidence type="ECO:0000313" key="2">
    <source>
        <dbReference type="EMBL" id="MFC5179721.1"/>
    </source>
</evidence>
<dbReference type="Proteomes" id="UP001596087">
    <property type="component" value="Unassembled WGS sequence"/>
</dbReference>
<proteinExistence type="predicted"/>
<comment type="caution">
    <text evidence="2">The sequence shown here is derived from an EMBL/GenBank/DDBJ whole genome shotgun (WGS) entry which is preliminary data.</text>
</comment>
<keyword evidence="1" id="KW-1133">Transmembrane helix</keyword>
<dbReference type="EMBL" id="JBHSKD010000033">
    <property type="protein sequence ID" value="MFC5179721.1"/>
    <property type="molecule type" value="Genomic_DNA"/>
</dbReference>
<name>A0ABW0BQR4_9ACTN</name>
<evidence type="ECO:0000313" key="3">
    <source>
        <dbReference type="Proteomes" id="UP001596087"/>
    </source>
</evidence>
<keyword evidence="1" id="KW-0472">Membrane</keyword>
<feature type="transmembrane region" description="Helical" evidence="1">
    <location>
        <begin position="81"/>
        <end position="101"/>
    </location>
</feature>
<sequence length="102" mass="10679">MPPAIDQSPEFLDWRRDPDRSAAGAVIGLVLSWIFGGALVLGMLDIQSATAPVSGTEFVLWMSAPLAVGGAACGSRRVRYWRGAVVLGALAGWLLGLLTLLG</sequence>
<gene>
    <name evidence="2" type="ORF">ACFPGP_23820</name>
</gene>
<accession>A0ABW0BQR4</accession>
<keyword evidence="1" id="KW-0812">Transmembrane</keyword>
<feature type="transmembrane region" description="Helical" evidence="1">
    <location>
        <begin position="58"/>
        <end position="74"/>
    </location>
</feature>
<protein>
    <recommendedName>
        <fullName evidence="4">DUF2537 domain-containing protein</fullName>
    </recommendedName>
</protein>
<feature type="non-terminal residue" evidence="2">
    <location>
        <position position="102"/>
    </location>
</feature>
<reference evidence="3" key="1">
    <citation type="journal article" date="2019" name="Int. J. Syst. Evol. Microbiol.">
        <title>The Global Catalogue of Microorganisms (GCM) 10K type strain sequencing project: providing services to taxonomists for standard genome sequencing and annotation.</title>
        <authorList>
            <consortium name="The Broad Institute Genomics Platform"/>
            <consortium name="The Broad Institute Genome Sequencing Center for Infectious Disease"/>
            <person name="Wu L."/>
            <person name="Ma J."/>
        </authorList>
    </citation>
    <scope>NUCLEOTIDE SEQUENCE [LARGE SCALE GENOMIC DNA]</scope>
    <source>
        <strain evidence="3">DFY41</strain>
    </source>
</reference>
<organism evidence="2 3">
    <name type="scientific">Nocardioides taihuensis</name>
    <dbReference type="NCBI Taxonomy" id="1835606"/>
    <lineage>
        <taxon>Bacteria</taxon>
        <taxon>Bacillati</taxon>
        <taxon>Actinomycetota</taxon>
        <taxon>Actinomycetes</taxon>
        <taxon>Propionibacteriales</taxon>
        <taxon>Nocardioidaceae</taxon>
        <taxon>Nocardioides</taxon>
    </lineage>
</organism>
<evidence type="ECO:0008006" key="4">
    <source>
        <dbReference type="Google" id="ProtNLM"/>
    </source>
</evidence>
<keyword evidence="3" id="KW-1185">Reference proteome</keyword>
<feature type="transmembrane region" description="Helical" evidence="1">
    <location>
        <begin position="21"/>
        <end position="46"/>
    </location>
</feature>